<feature type="chain" id="PRO_5043092615" description="Purple acid phosphatase" evidence="7">
    <location>
        <begin position="23"/>
        <end position="715"/>
    </location>
</feature>
<dbReference type="Gene3D" id="3.60.21.10">
    <property type="match status" value="1"/>
</dbReference>
<comment type="subcellular location">
    <subcellularLocation>
        <location evidence="1">Secreted</location>
    </subcellularLocation>
</comment>
<comment type="similarity">
    <text evidence="2 7">Belongs to the metallophosphoesterase superfamily. Purple acid phosphatase family.</text>
</comment>
<reference evidence="9 10" key="1">
    <citation type="submission" date="2023-10" db="EMBL/GenBank/DDBJ databases">
        <authorList>
            <person name="Maclean D."/>
            <person name="Macfadyen A."/>
        </authorList>
    </citation>
    <scope>NUCLEOTIDE SEQUENCE [LARGE SCALE GENOMIC DNA]</scope>
</reference>
<dbReference type="InterPro" id="IPR004843">
    <property type="entry name" value="Calcineurin-like_PHP"/>
</dbReference>
<keyword evidence="5 7" id="KW-0732">Signal</keyword>
<evidence type="ECO:0000256" key="2">
    <source>
        <dbReference type="ARBA" id="ARBA00008723"/>
    </source>
</evidence>
<dbReference type="InterPro" id="IPR029052">
    <property type="entry name" value="Metallo-depent_PP-like"/>
</dbReference>
<evidence type="ECO:0000256" key="3">
    <source>
        <dbReference type="ARBA" id="ARBA00011738"/>
    </source>
</evidence>
<dbReference type="GO" id="GO:0005576">
    <property type="term" value="C:extracellular region"/>
    <property type="evidence" value="ECO:0007669"/>
    <property type="project" value="UniProtKB-SubCell"/>
</dbReference>
<dbReference type="InterPro" id="IPR041792">
    <property type="entry name" value="MPP_PAP"/>
</dbReference>
<name>A0AAV1IAK9_9CHLO</name>
<evidence type="ECO:0000256" key="7">
    <source>
        <dbReference type="RuleBase" id="RU361203"/>
    </source>
</evidence>
<evidence type="ECO:0000256" key="4">
    <source>
        <dbReference type="ARBA" id="ARBA00022525"/>
    </source>
</evidence>
<proteinExistence type="inferred from homology"/>
<sequence>MRSLLVPTVVAALLAAAIVADSQTITVSSPTQSSNGQVVTVTVTAPTTATSKTDAVALYPASASNPTINPPLKFKTITYTTSGTTSTATLTFKLYNIRQNWVFYYLGATSQTGKSPVSGFNILTGKQLGQPVRLALASDPSVMTVSWTTGQSPPAQYVQVGIASGQYTAIIPASQTNTYTSATICGTFAANYSYIDPGLFSSANLTKLEPATKYYYRVGAINGGGPISSEFSFVSSPVTSPETTVNIILSADMSTSGQDDGSSLFPVNRQQDFPANTVAGMANEIQNNGYTMALMNGDLAYTDGYLSIWELFSNFIQPFTAYAPFMIIDGNHERDWAQAGDAFSPNPGDKDPQGPFGVCPSTTGPFTAANPFYGCDSKGECGSITSARYSFPGVGILTPTEAPTIGGSKQKFYSYNYGPIHFVSYSTEESVAVGSPQYNFLAADLATVDRCLTPWVIANGHRPFYADTTDFTGLPDPSLGNTIAPATAGESDGDQYVALNQRNGFEPLFEQYNVDLYYNGHKHTMFRTCPVRNRTCATERNSDGSIKGTIYFTGGNAGRNLSTATTAILQETPAYEPYVNNIYGTGQDPFALSNGGYYVSAGQANEPTSLNTYGYQRLFANATHLIVQPMNVTNLPATPFLDAAAAFTLTRDPPACKEAKLAGLKKDIDNVLGAPLGIKDKISGLTGLPFEAAVPASAPAAAPGAATAAMPAPEP</sequence>
<accession>A0AAV1IAK9</accession>
<dbReference type="CDD" id="cd00839">
    <property type="entry name" value="MPP_PAPs"/>
    <property type="match status" value="1"/>
</dbReference>
<feature type="signal peptide" evidence="7">
    <location>
        <begin position="1"/>
        <end position="22"/>
    </location>
</feature>
<comment type="caution">
    <text evidence="9">The sequence shown here is derived from an EMBL/GenBank/DDBJ whole genome shotgun (WGS) entry which is preliminary data.</text>
</comment>
<dbReference type="SUPFAM" id="SSF56300">
    <property type="entry name" value="Metallo-dependent phosphatases"/>
    <property type="match status" value="1"/>
</dbReference>
<dbReference type="Proteomes" id="UP001314263">
    <property type="component" value="Unassembled WGS sequence"/>
</dbReference>
<dbReference type="PANTHER" id="PTHR45778">
    <property type="entry name" value="PURPLE ACID PHOSPHATASE-RELATED"/>
    <property type="match status" value="1"/>
</dbReference>
<dbReference type="PANTHER" id="PTHR45778:SF3">
    <property type="entry name" value="PURPLE ACID PHOSPHATASE"/>
    <property type="match status" value="1"/>
</dbReference>
<dbReference type="PROSITE" id="PS50853">
    <property type="entry name" value="FN3"/>
    <property type="match status" value="1"/>
</dbReference>
<dbReference type="AlphaFoldDB" id="A0AAV1IAK9"/>
<dbReference type="InterPro" id="IPR008963">
    <property type="entry name" value="Purple_acid_Pase-like_N"/>
</dbReference>
<dbReference type="Pfam" id="PF16656">
    <property type="entry name" value="Pur_ac_phosph_N"/>
    <property type="match status" value="1"/>
</dbReference>
<dbReference type="Gene3D" id="2.60.40.380">
    <property type="entry name" value="Purple acid phosphatase-like, N-terminal"/>
    <property type="match status" value="1"/>
</dbReference>
<evidence type="ECO:0000313" key="9">
    <source>
        <dbReference type="EMBL" id="CAK0784119.1"/>
    </source>
</evidence>
<keyword evidence="10" id="KW-1185">Reference proteome</keyword>
<dbReference type="GO" id="GO:0046872">
    <property type="term" value="F:metal ion binding"/>
    <property type="evidence" value="ECO:0007669"/>
    <property type="project" value="InterPro"/>
</dbReference>
<dbReference type="InterPro" id="IPR003961">
    <property type="entry name" value="FN3_dom"/>
</dbReference>
<dbReference type="EMBL" id="CAUYUE010000010">
    <property type="protein sequence ID" value="CAK0784119.1"/>
    <property type="molecule type" value="Genomic_DNA"/>
</dbReference>
<dbReference type="Pfam" id="PF00149">
    <property type="entry name" value="Metallophos"/>
    <property type="match status" value="1"/>
</dbReference>
<keyword evidence="7" id="KW-0378">Hydrolase</keyword>
<dbReference type="SUPFAM" id="SSF49363">
    <property type="entry name" value="Purple acid phosphatase, N-terminal domain"/>
    <property type="match status" value="1"/>
</dbReference>
<protein>
    <recommendedName>
        <fullName evidence="7">Purple acid phosphatase</fullName>
        <ecNumber evidence="7">3.1.3.2</ecNumber>
    </recommendedName>
</protein>
<organism evidence="9 10">
    <name type="scientific">Coccomyxa viridis</name>
    <dbReference type="NCBI Taxonomy" id="1274662"/>
    <lineage>
        <taxon>Eukaryota</taxon>
        <taxon>Viridiplantae</taxon>
        <taxon>Chlorophyta</taxon>
        <taxon>core chlorophytes</taxon>
        <taxon>Trebouxiophyceae</taxon>
        <taxon>Trebouxiophyceae incertae sedis</taxon>
        <taxon>Coccomyxaceae</taxon>
        <taxon>Coccomyxa</taxon>
    </lineage>
</organism>
<dbReference type="EC" id="3.1.3.2" evidence="7"/>
<evidence type="ECO:0000259" key="8">
    <source>
        <dbReference type="PROSITE" id="PS50853"/>
    </source>
</evidence>
<comment type="subunit">
    <text evidence="3">Homodimer.</text>
</comment>
<gene>
    <name evidence="9" type="ORF">CVIRNUC_007322</name>
</gene>
<keyword evidence="6" id="KW-0325">Glycoprotein</keyword>
<evidence type="ECO:0000256" key="5">
    <source>
        <dbReference type="ARBA" id="ARBA00022729"/>
    </source>
</evidence>
<dbReference type="InterPro" id="IPR015914">
    <property type="entry name" value="PAPs_N"/>
</dbReference>
<feature type="domain" description="Fibronectin type-III" evidence="8">
    <location>
        <begin position="128"/>
        <end position="243"/>
    </location>
</feature>
<dbReference type="GO" id="GO:0003993">
    <property type="term" value="F:acid phosphatase activity"/>
    <property type="evidence" value="ECO:0007669"/>
    <property type="project" value="UniProtKB-EC"/>
</dbReference>
<comment type="catalytic activity">
    <reaction evidence="7">
        <text>a phosphate monoester + H2O = an alcohol + phosphate</text>
        <dbReference type="Rhea" id="RHEA:15017"/>
        <dbReference type="ChEBI" id="CHEBI:15377"/>
        <dbReference type="ChEBI" id="CHEBI:30879"/>
        <dbReference type="ChEBI" id="CHEBI:43474"/>
        <dbReference type="ChEBI" id="CHEBI:67140"/>
        <dbReference type="EC" id="3.1.3.2"/>
    </reaction>
</comment>
<keyword evidence="4" id="KW-0964">Secreted</keyword>
<evidence type="ECO:0000256" key="1">
    <source>
        <dbReference type="ARBA" id="ARBA00004613"/>
    </source>
</evidence>
<evidence type="ECO:0000256" key="6">
    <source>
        <dbReference type="ARBA" id="ARBA00023180"/>
    </source>
</evidence>
<evidence type="ECO:0000313" key="10">
    <source>
        <dbReference type="Proteomes" id="UP001314263"/>
    </source>
</evidence>